<evidence type="ECO:0000259" key="1">
    <source>
        <dbReference type="PROSITE" id="PS50994"/>
    </source>
</evidence>
<dbReference type="Pfam" id="PF00665">
    <property type="entry name" value="rve"/>
    <property type="match status" value="1"/>
</dbReference>
<dbReference type="InterPro" id="IPR001584">
    <property type="entry name" value="Integrase_cat-core"/>
</dbReference>
<dbReference type="PANTHER" id="PTHR46889:SF4">
    <property type="entry name" value="TRANSPOSASE INSO FOR INSERTION SEQUENCE ELEMENT IS911B-RELATED"/>
    <property type="match status" value="1"/>
</dbReference>
<name>N8W8K8_9GAMM</name>
<dbReference type="PROSITE" id="PS50994">
    <property type="entry name" value="INTEGRASE"/>
    <property type="match status" value="1"/>
</dbReference>
<dbReference type="GO" id="GO:0003676">
    <property type="term" value="F:nucleic acid binding"/>
    <property type="evidence" value="ECO:0007669"/>
    <property type="project" value="InterPro"/>
</dbReference>
<gene>
    <name evidence="2" type="ORF">F971_03166</name>
</gene>
<sequence length="79" mass="9170">MKQILTTEVVLDALIMAVWRRSPTNKLLVYSDQGSQYTSYEWQEVLKQYGLESSMSRRGNCHDNALAESFFQCEALTWC</sequence>
<reference evidence="2 3" key="1">
    <citation type="submission" date="2013-02" db="EMBL/GenBank/DDBJ databases">
        <title>The Genome Sequence of Acinetobacter sp. NIPH 758.</title>
        <authorList>
            <consortium name="The Broad Institute Genome Sequencing Platform"/>
            <consortium name="The Broad Institute Genome Sequencing Center for Infectious Disease"/>
            <person name="Cerqueira G."/>
            <person name="Feldgarden M."/>
            <person name="Courvalin P."/>
            <person name="Perichon B."/>
            <person name="Grillot-Courvalin C."/>
            <person name="Clermont D."/>
            <person name="Rocha E."/>
            <person name="Yoon E.-J."/>
            <person name="Nemec A."/>
            <person name="Walker B."/>
            <person name="Young S.K."/>
            <person name="Zeng Q."/>
            <person name="Gargeya S."/>
            <person name="Fitzgerald M."/>
            <person name="Haas B."/>
            <person name="Abouelleil A."/>
            <person name="Alvarado L."/>
            <person name="Arachchi H.M."/>
            <person name="Berlin A.M."/>
            <person name="Chapman S.B."/>
            <person name="Dewar J."/>
            <person name="Goldberg J."/>
            <person name="Griggs A."/>
            <person name="Gujja S."/>
            <person name="Hansen M."/>
            <person name="Howarth C."/>
            <person name="Imamovic A."/>
            <person name="Larimer J."/>
            <person name="McCowan C."/>
            <person name="Murphy C."/>
            <person name="Neiman D."/>
            <person name="Pearson M."/>
            <person name="Priest M."/>
            <person name="Roberts A."/>
            <person name="Saif S."/>
            <person name="Shea T."/>
            <person name="Sisk P."/>
            <person name="Sykes S."/>
            <person name="Wortman J."/>
            <person name="Nusbaum C."/>
            <person name="Birren B."/>
        </authorList>
    </citation>
    <scope>NUCLEOTIDE SEQUENCE [LARGE SCALE GENOMIC DNA]</scope>
    <source>
        <strain evidence="2 3">NIPH 758</strain>
    </source>
</reference>
<dbReference type="InterPro" id="IPR036397">
    <property type="entry name" value="RNaseH_sf"/>
</dbReference>
<dbReference type="HOGENOM" id="CLU_027402_41_4_6"/>
<dbReference type="Proteomes" id="UP000013049">
    <property type="component" value="Unassembled WGS sequence"/>
</dbReference>
<dbReference type="AlphaFoldDB" id="N8W8K8"/>
<dbReference type="PANTHER" id="PTHR46889">
    <property type="entry name" value="TRANSPOSASE INSF FOR INSERTION SEQUENCE IS3B-RELATED"/>
    <property type="match status" value="1"/>
</dbReference>
<dbReference type="SUPFAM" id="SSF53098">
    <property type="entry name" value="Ribonuclease H-like"/>
    <property type="match status" value="1"/>
</dbReference>
<evidence type="ECO:0000313" key="2">
    <source>
        <dbReference type="EMBL" id="ENU91259.1"/>
    </source>
</evidence>
<organism evidence="2 3">
    <name type="scientific">Acinetobacter vivianii</name>
    <dbReference type="NCBI Taxonomy" id="1776742"/>
    <lineage>
        <taxon>Bacteria</taxon>
        <taxon>Pseudomonadati</taxon>
        <taxon>Pseudomonadota</taxon>
        <taxon>Gammaproteobacteria</taxon>
        <taxon>Moraxellales</taxon>
        <taxon>Moraxellaceae</taxon>
        <taxon>Acinetobacter</taxon>
    </lineage>
</organism>
<comment type="caution">
    <text evidence="2">The sequence shown here is derived from an EMBL/GenBank/DDBJ whole genome shotgun (WGS) entry which is preliminary data.</text>
</comment>
<proteinExistence type="predicted"/>
<dbReference type="InterPro" id="IPR050900">
    <property type="entry name" value="Transposase_IS3/IS150/IS904"/>
</dbReference>
<accession>N8W8K8</accession>
<dbReference type="eggNOG" id="COG2801">
    <property type="taxonomic scope" value="Bacteria"/>
</dbReference>
<dbReference type="InterPro" id="IPR012337">
    <property type="entry name" value="RNaseH-like_sf"/>
</dbReference>
<feature type="domain" description="Integrase catalytic" evidence="1">
    <location>
        <begin position="1"/>
        <end position="79"/>
    </location>
</feature>
<evidence type="ECO:0000313" key="3">
    <source>
        <dbReference type="Proteomes" id="UP000013049"/>
    </source>
</evidence>
<dbReference type="GO" id="GO:0015074">
    <property type="term" value="P:DNA integration"/>
    <property type="evidence" value="ECO:0007669"/>
    <property type="project" value="InterPro"/>
</dbReference>
<dbReference type="Gene3D" id="3.30.420.10">
    <property type="entry name" value="Ribonuclease H-like superfamily/Ribonuclease H"/>
    <property type="match status" value="1"/>
</dbReference>
<dbReference type="PATRIC" id="fig|1217712.3.peg.3054"/>
<dbReference type="EMBL" id="APPC01000020">
    <property type="protein sequence ID" value="ENU91259.1"/>
    <property type="molecule type" value="Genomic_DNA"/>
</dbReference>
<protein>
    <recommendedName>
        <fullName evidence="1">Integrase catalytic domain-containing protein</fullName>
    </recommendedName>
</protein>